<dbReference type="RefSeq" id="WP_113026796.1">
    <property type="nucleotide sequence ID" value="NZ_CAWNWQ010000034.1"/>
</dbReference>
<name>A0A329VBN3_9GAMM</name>
<dbReference type="Pfam" id="PF04717">
    <property type="entry name" value="Phage_base_V"/>
    <property type="match status" value="1"/>
</dbReference>
<comment type="similarity">
    <text evidence="1">Belongs to the VgrG protein family.</text>
</comment>
<dbReference type="EMBL" id="NSCI01000034">
    <property type="protein sequence ID" value="RAW85597.1"/>
    <property type="molecule type" value="Genomic_DNA"/>
</dbReference>
<dbReference type="InterPro" id="IPR006531">
    <property type="entry name" value="Gp5/Vgr_OB"/>
</dbReference>
<dbReference type="InterPro" id="IPR028244">
    <property type="entry name" value="T6SS_Rhs_Vgr_dom"/>
</dbReference>
<evidence type="ECO:0000259" key="2">
    <source>
        <dbReference type="Pfam" id="PF04717"/>
    </source>
</evidence>
<dbReference type="InterPro" id="IPR018769">
    <property type="entry name" value="VgrG2_DUF2345"/>
</dbReference>
<dbReference type="NCBIfam" id="TIGR01646">
    <property type="entry name" value="vgr_GE"/>
    <property type="match status" value="1"/>
</dbReference>
<evidence type="ECO:0000259" key="4">
    <source>
        <dbReference type="Pfam" id="PF13296"/>
    </source>
</evidence>
<dbReference type="Gene3D" id="2.30.110.50">
    <property type="match status" value="2"/>
</dbReference>
<dbReference type="NCBIfam" id="TIGR03361">
    <property type="entry name" value="VI_Rhs_Vgr"/>
    <property type="match status" value="1"/>
</dbReference>
<dbReference type="SUPFAM" id="SSF69255">
    <property type="entry name" value="gp5 N-terminal domain-like"/>
    <property type="match status" value="1"/>
</dbReference>
<organism evidence="5 6">
    <name type="scientific">Photorhabdus laumondii subsp. clarkei</name>
    <dbReference type="NCBI Taxonomy" id="2029685"/>
    <lineage>
        <taxon>Bacteria</taxon>
        <taxon>Pseudomonadati</taxon>
        <taxon>Pseudomonadota</taxon>
        <taxon>Gammaproteobacteria</taxon>
        <taxon>Enterobacterales</taxon>
        <taxon>Morganellaceae</taxon>
        <taxon>Photorhabdus</taxon>
    </lineage>
</organism>
<dbReference type="Proteomes" id="UP000250870">
    <property type="component" value="Unassembled WGS sequence"/>
</dbReference>
<dbReference type="SUPFAM" id="SSF69279">
    <property type="entry name" value="Phage tail proteins"/>
    <property type="match status" value="2"/>
</dbReference>
<proteinExistence type="inferred from homology"/>
<evidence type="ECO:0000256" key="1">
    <source>
        <dbReference type="ARBA" id="ARBA00005558"/>
    </source>
</evidence>
<evidence type="ECO:0000313" key="5">
    <source>
        <dbReference type="EMBL" id="RAW85597.1"/>
    </source>
</evidence>
<dbReference type="AlphaFoldDB" id="A0A329VBN3"/>
<feature type="domain" description="Gp5/Type VI secretion system Vgr protein OB-fold" evidence="2">
    <location>
        <begin position="407"/>
        <end position="473"/>
    </location>
</feature>
<dbReference type="Gene3D" id="3.55.50.10">
    <property type="entry name" value="Baseplate protein-like domains"/>
    <property type="match status" value="1"/>
</dbReference>
<dbReference type="InterPro" id="IPR037026">
    <property type="entry name" value="Vgr_OB-fold_dom_sf"/>
</dbReference>
<dbReference type="Pfam" id="PF10106">
    <property type="entry name" value="DUF2345"/>
    <property type="match status" value="1"/>
</dbReference>
<sequence length="832" mass="93400">MMDRKMLRARQLQASKAVLPGHARYRLEVRRCHAELDVFSFTGEERLCAPYCYTIDFTSPTRDIDPAVMLNKSATFILQAPENPEQVRKVHGVITRFNRLTTSADETRYQVCLEPYLALLRHTRRCGIYQHQSVPEIVEKILRERHEFRGQDFLFTLVRDYPKRELVVQWQESDLDFIQRILAAVGIWYCFEMDSRLGIEVVRFGDNQRNYQYDVRLPLRDPAGMNHNDRDSVWDLHVEHQVVTQGVKVRDYNYREAGNDLQYQVARDRDSTVVGEVYRYGDNFLEKGEQIQPQPETAGFYARLHHERNLYQQHRISGKSSSPMLVPGLVLELDGERPAGVGKAGVLIVAMHSSARRDSNYLVSFSGVPYSEVLSYRPALRERPVIAGTVPARVTSNWSNGTYSHIDTTGRYRVKFDFDLDEWPLGGESLWVRLARPYAGKTHGFHWPLIQGTEVAIAFEQGDPDRPYIAHALHDSRHEDPVTLYNYKRNVLRTPANNKLRMDDERGKEHIKLSTEYGGKSQLNLGHLVDGQRPHPNKRGEGFELRTDDWGTIRAGKGLFISADQQVKASGQQLDMATVIEQLETALSIAKSLSQAAEIGQGKPGDCAAQTNLNQTLEGLKKPGILMHAPQGIGIVSPESVRVASGNRSVGVIAGKNVDISALKDITAIGGESVNLFAQKSGMQLFAHQGKLAIQAQDDELSALAKKDIDITSIEGKITLSADREILLSSGGGYIRIKDGNIELGCPGNILLKAANIQKMGAENIHTPSPVLPRGYSGFFTLKDQDSGEILPHRRYRITTGDGQVFEGMSDENGRTVEIHTATPDKLNIEHF</sequence>
<reference evidence="5 6" key="1">
    <citation type="journal article" date="2018" name="Int. J. Syst. Evol. Microbiol.">
        <title>Whole-genome-based revisit of Photorhabdus phylogeny: proposal for the elevation of most Photorhabdus subspecies to the species level and description of one novel species Photorhabdus bodei sp. nov., and one novel subspecies Photorhabdus laumondii subsp. clarkei subsp. nov.</title>
        <authorList>
            <person name="Machado R.A.R."/>
            <person name="Wuthrich D."/>
            <person name="Kuhnert P."/>
            <person name="Arce C.C.M."/>
            <person name="Thonen L."/>
            <person name="Ruiz C."/>
            <person name="Zhang X."/>
            <person name="Robert C.A.M."/>
            <person name="Karimi J."/>
            <person name="Kamali S."/>
            <person name="Ma J."/>
            <person name="Bruggmann R."/>
            <person name="Erb M."/>
        </authorList>
    </citation>
    <scope>NUCLEOTIDE SEQUENCE [LARGE SCALE GENOMIC DNA]</scope>
    <source>
        <strain evidence="5 6">BOJ-47</strain>
    </source>
</reference>
<feature type="domain" description="Putative type VI secretion system Rhs element associated Vgr" evidence="4">
    <location>
        <begin position="493"/>
        <end position="597"/>
    </location>
</feature>
<dbReference type="Pfam" id="PF05954">
    <property type="entry name" value="Phage_GPD"/>
    <property type="match status" value="1"/>
</dbReference>
<dbReference type="Gene3D" id="2.40.50.230">
    <property type="entry name" value="Gp5 N-terminal domain"/>
    <property type="match status" value="1"/>
</dbReference>
<feature type="domain" description="DUF2345" evidence="3">
    <location>
        <begin position="614"/>
        <end position="762"/>
    </location>
</feature>
<evidence type="ECO:0000313" key="6">
    <source>
        <dbReference type="Proteomes" id="UP000250870"/>
    </source>
</evidence>
<comment type="caution">
    <text evidence="5">The sequence shown here is derived from an EMBL/GenBank/DDBJ whole genome shotgun (WGS) entry which is preliminary data.</text>
</comment>
<protein>
    <submittedName>
        <fullName evidence="5">Type VI secretion system tip protein VgrG</fullName>
    </submittedName>
</protein>
<dbReference type="InterPro" id="IPR017847">
    <property type="entry name" value="T6SS_RhsGE_Vgr_subset"/>
</dbReference>
<evidence type="ECO:0000259" key="3">
    <source>
        <dbReference type="Pfam" id="PF10106"/>
    </source>
</evidence>
<gene>
    <name evidence="5" type="ORF">CKY01_18970</name>
</gene>
<dbReference type="Pfam" id="PF13296">
    <property type="entry name" value="T6SS_Vgr"/>
    <property type="match status" value="1"/>
</dbReference>
<dbReference type="Gene3D" id="4.10.180.10">
    <property type="match status" value="1"/>
</dbReference>
<accession>A0A329VBN3</accession>
<dbReference type="InterPro" id="IPR006533">
    <property type="entry name" value="T6SS_Vgr_RhsGE"/>
</dbReference>